<reference evidence="4" key="1">
    <citation type="journal article" date="2018" name="Nat. Microbiol.">
        <title>Leveraging single-cell genomics to expand the fungal tree of life.</title>
        <authorList>
            <person name="Ahrendt S.R."/>
            <person name="Quandt C.A."/>
            <person name="Ciobanu D."/>
            <person name="Clum A."/>
            <person name="Salamov A."/>
            <person name="Andreopoulos B."/>
            <person name="Cheng J.F."/>
            <person name="Woyke T."/>
            <person name="Pelin A."/>
            <person name="Henrissat B."/>
            <person name="Reynolds N.K."/>
            <person name="Benny G.L."/>
            <person name="Smith M.E."/>
            <person name="James T.Y."/>
            <person name="Grigoriev I.V."/>
        </authorList>
    </citation>
    <scope>NUCLEOTIDE SEQUENCE [LARGE SCALE GENOMIC DNA]</scope>
</reference>
<evidence type="ECO:0000313" key="3">
    <source>
        <dbReference type="EMBL" id="RKO83799.1"/>
    </source>
</evidence>
<dbReference type="Gene3D" id="3.40.50.620">
    <property type="entry name" value="HUPs"/>
    <property type="match status" value="1"/>
</dbReference>
<evidence type="ECO:0000313" key="4">
    <source>
        <dbReference type="Proteomes" id="UP000269721"/>
    </source>
</evidence>
<dbReference type="InterPro" id="IPR014729">
    <property type="entry name" value="Rossmann-like_a/b/a_fold"/>
</dbReference>
<gene>
    <name evidence="3" type="ORF">BDK51DRAFT_33200</name>
</gene>
<evidence type="ECO:0000256" key="1">
    <source>
        <dbReference type="SAM" id="MobiDB-lite"/>
    </source>
</evidence>
<name>A0A4P9VVU4_9FUNG</name>
<evidence type="ECO:0000259" key="2">
    <source>
        <dbReference type="Pfam" id="PF00582"/>
    </source>
</evidence>
<keyword evidence="4" id="KW-1185">Reference proteome</keyword>
<dbReference type="Pfam" id="PF00582">
    <property type="entry name" value="Usp"/>
    <property type="match status" value="1"/>
</dbReference>
<dbReference type="SUPFAM" id="SSF52402">
    <property type="entry name" value="Adenine nucleotide alpha hydrolases-like"/>
    <property type="match status" value="1"/>
</dbReference>
<proteinExistence type="predicted"/>
<dbReference type="Proteomes" id="UP000269721">
    <property type="component" value="Unassembled WGS sequence"/>
</dbReference>
<sequence>MSATQASSTAAPTTAVPQANPSTTTTNEPTPVHEEVVSHGEEAHTRVICIAVDESDNSTNALKFTLNHIVKKDYDQIVLLNVRAPFVPLQSFGLMAADYGDWYSHAEEEAQRQSHALLKRLGGTVVAEG</sequence>
<organism evidence="3 4">
    <name type="scientific">Blyttiomyces helicus</name>
    <dbReference type="NCBI Taxonomy" id="388810"/>
    <lineage>
        <taxon>Eukaryota</taxon>
        <taxon>Fungi</taxon>
        <taxon>Fungi incertae sedis</taxon>
        <taxon>Chytridiomycota</taxon>
        <taxon>Chytridiomycota incertae sedis</taxon>
        <taxon>Chytridiomycetes</taxon>
        <taxon>Chytridiomycetes incertae sedis</taxon>
        <taxon>Blyttiomyces</taxon>
    </lineage>
</organism>
<dbReference type="OrthoDB" id="843225at2759"/>
<accession>A0A4P9VVU4</accession>
<feature type="compositionally biased region" description="Basic and acidic residues" evidence="1">
    <location>
        <begin position="31"/>
        <end position="40"/>
    </location>
</feature>
<feature type="compositionally biased region" description="Low complexity" evidence="1">
    <location>
        <begin position="1"/>
        <end position="30"/>
    </location>
</feature>
<dbReference type="EMBL" id="ML000824">
    <property type="protein sequence ID" value="RKO83799.1"/>
    <property type="molecule type" value="Genomic_DNA"/>
</dbReference>
<dbReference type="InterPro" id="IPR006016">
    <property type="entry name" value="UspA"/>
</dbReference>
<feature type="region of interest" description="Disordered" evidence="1">
    <location>
        <begin position="1"/>
        <end position="40"/>
    </location>
</feature>
<feature type="domain" description="UspA" evidence="2">
    <location>
        <begin position="46"/>
        <end position="123"/>
    </location>
</feature>
<feature type="non-terminal residue" evidence="3">
    <location>
        <position position="129"/>
    </location>
</feature>
<dbReference type="AlphaFoldDB" id="A0A4P9VVU4"/>
<protein>
    <recommendedName>
        <fullName evidence="2">UspA domain-containing protein</fullName>
    </recommendedName>
</protein>